<accession>A0AAW2EXY2</accession>
<comment type="caution">
    <text evidence="2">The sequence shown here is derived from an EMBL/GenBank/DDBJ whole genome shotgun (WGS) entry which is preliminary data.</text>
</comment>
<keyword evidence="3" id="KW-1185">Reference proteome</keyword>
<organism evidence="2 3">
    <name type="scientific">Cardiocondyla obscurior</name>
    <dbReference type="NCBI Taxonomy" id="286306"/>
    <lineage>
        <taxon>Eukaryota</taxon>
        <taxon>Metazoa</taxon>
        <taxon>Ecdysozoa</taxon>
        <taxon>Arthropoda</taxon>
        <taxon>Hexapoda</taxon>
        <taxon>Insecta</taxon>
        <taxon>Pterygota</taxon>
        <taxon>Neoptera</taxon>
        <taxon>Endopterygota</taxon>
        <taxon>Hymenoptera</taxon>
        <taxon>Apocrita</taxon>
        <taxon>Aculeata</taxon>
        <taxon>Formicoidea</taxon>
        <taxon>Formicidae</taxon>
        <taxon>Myrmicinae</taxon>
        <taxon>Cardiocondyla</taxon>
    </lineage>
</organism>
<evidence type="ECO:0000256" key="1">
    <source>
        <dbReference type="SAM" id="Phobius"/>
    </source>
</evidence>
<keyword evidence="1" id="KW-1133">Transmembrane helix</keyword>
<evidence type="ECO:0000313" key="3">
    <source>
        <dbReference type="Proteomes" id="UP001430953"/>
    </source>
</evidence>
<gene>
    <name evidence="2" type="ORF">PUN28_015717</name>
</gene>
<dbReference type="AlphaFoldDB" id="A0AAW2EXY2"/>
<dbReference type="EMBL" id="JADYXP020000017">
    <property type="protein sequence ID" value="KAL0107344.1"/>
    <property type="molecule type" value="Genomic_DNA"/>
</dbReference>
<evidence type="ECO:0000313" key="2">
    <source>
        <dbReference type="EMBL" id="KAL0107344.1"/>
    </source>
</evidence>
<name>A0AAW2EXY2_9HYME</name>
<sequence length="145" mass="17371">MCTKNSALLRMPPLRFRRQTIRPLCESLKASLRPYLRQTHSRTTICVISLVITLIHIKSALVRQRETLLRKLTAWNSRFLSRIARHRKLHWVVIMKQLIYLKLLISIDGLPFFFFFFFFVARLYIHAEKKIKCMGCARRKIDKRL</sequence>
<feature type="transmembrane region" description="Helical" evidence="1">
    <location>
        <begin position="99"/>
        <end position="125"/>
    </location>
</feature>
<reference evidence="2 3" key="1">
    <citation type="submission" date="2023-03" db="EMBL/GenBank/DDBJ databases">
        <title>High recombination rates correlate with genetic variation in Cardiocondyla obscurior ants.</title>
        <authorList>
            <person name="Errbii M."/>
        </authorList>
    </citation>
    <scope>NUCLEOTIDE SEQUENCE [LARGE SCALE GENOMIC DNA]</scope>
    <source>
        <strain evidence="2">Alpha-2009</strain>
        <tissue evidence="2">Whole body</tissue>
    </source>
</reference>
<dbReference type="Proteomes" id="UP001430953">
    <property type="component" value="Unassembled WGS sequence"/>
</dbReference>
<keyword evidence="1" id="KW-0812">Transmembrane</keyword>
<protein>
    <submittedName>
        <fullName evidence="2">Uncharacterized protein</fullName>
    </submittedName>
</protein>
<keyword evidence="1" id="KW-0472">Membrane</keyword>
<proteinExistence type="predicted"/>